<evidence type="ECO:0000313" key="8">
    <source>
        <dbReference type="EMBL" id="ADI37499.1"/>
    </source>
</evidence>
<dbReference type="EMBL" id="CP001928">
    <property type="protein sequence ID" value="ADI37499.1"/>
    <property type="molecule type" value="Genomic_DNA"/>
</dbReference>
<feature type="binding site" evidence="7">
    <location>
        <begin position="40"/>
        <end position="41"/>
    </location>
    <ligand>
        <name>substrate</name>
    </ligand>
</feature>
<evidence type="ECO:0000256" key="6">
    <source>
        <dbReference type="ARBA" id="ARBA00023316"/>
    </source>
</evidence>
<keyword evidence="4 7" id="KW-0573">Peptidoglycan synthesis</keyword>
<name>D6YTN8_WADCW</name>
<dbReference type="Pfam" id="PF01177">
    <property type="entry name" value="Asp_Glu_race"/>
    <property type="match status" value="1"/>
</dbReference>
<dbReference type="SUPFAM" id="SSF53681">
    <property type="entry name" value="Aspartate/glutamate racemase"/>
    <property type="match status" value="2"/>
</dbReference>
<feature type="binding site" evidence="7">
    <location>
        <begin position="8"/>
        <end position="9"/>
    </location>
    <ligand>
        <name>substrate</name>
    </ligand>
</feature>
<dbReference type="AlphaFoldDB" id="D6YTN8"/>
<dbReference type="GO" id="GO:0008881">
    <property type="term" value="F:glutamate racemase activity"/>
    <property type="evidence" value="ECO:0007669"/>
    <property type="project" value="UniProtKB-UniRule"/>
</dbReference>
<comment type="similarity">
    <text evidence="7">Belongs to the aspartate/glutamate racemases family.</text>
</comment>
<dbReference type="eggNOG" id="COG0796">
    <property type="taxonomic scope" value="Bacteria"/>
</dbReference>
<dbReference type="KEGG" id="wch:wcw_0124"/>
<evidence type="ECO:0000256" key="3">
    <source>
        <dbReference type="ARBA" id="ARBA00022960"/>
    </source>
</evidence>
<keyword evidence="6 7" id="KW-0961">Cell wall biogenesis/degradation</keyword>
<evidence type="ECO:0000256" key="2">
    <source>
        <dbReference type="ARBA" id="ARBA00013090"/>
    </source>
</evidence>
<feature type="binding site" evidence="7">
    <location>
        <begin position="182"/>
        <end position="183"/>
    </location>
    <ligand>
        <name>substrate</name>
    </ligand>
</feature>
<dbReference type="PROSITE" id="PS00923">
    <property type="entry name" value="ASP_GLU_RACEMASE_1"/>
    <property type="match status" value="1"/>
</dbReference>
<dbReference type="GO" id="GO:0009252">
    <property type="term" value="P:peptidoglycan biosynthetic process"/>
    <property type="evidence" value="ECO:0007669"/>
    <property type="project" value="UniProtKB-UniRule"/>
</dbReference>
<dbReference type="HAMAP" id="MF_00258">
    <property type="entry name" value="Glu_racemase"/>
    <property type="match status" value="1"/>
</dbReference>
<feature type="active site" description="Proton donor/acceptor" evidence="7">
    <location>
        <position position="181"/>
    </location>
</feature>
<dbReference type="InterPro" id="IPR015942">
    <property type="entry name" value="Asp/Glu/hydantoin_racemase"/>
</dbReference>
<keyword evidence="5 7" id="KW-0413">Isomerase</keyword>
<dbReference type="OrthoDB" id="9801055at2"/>
<dbReference type="GO" id="GO:0008360">
    <property type="term" value="P:regulation of cell shape"/>
    <property type="evidence" value="ECO:0007669"/>
    <property type="project" value="UniProtKB-KW"/>
</dbReference>
<dbReference type="PANTHER" id="PTHR21198">
    <property type="entry name" value="GLUTAMATE RACEMASE"/>
    <property type="match status" value="1"/>
</dbReference>
<dbReference type="UniPathway" id="UPA00219"/>
<dbReference type="RefSeq" id="WP_013181227.1">
    <property type="nucleotide sequence ID" value="NC_014225.1"/>
</dbReference>
<dbReference type="HOGENOM" id="CLU_052344_0_2_0"/>
<comment type="pathway">
    <text evidence="7">Cell wall biogenesis; peptidoglycan biosynthesis.</text>
</comment>
<dbReference type="InterPro" id="IPR033134">
    <property type="entry name" value="Asp/Glu_racemase_AS_2"/>
</dbReference>
<feature type="binding site" evidence="7">
    <location>
        <begin position="72"/>
        <end position="73"/>
    </location>
    <ligand>
        <name>substrate</name>
    </ligand>
</feature>
<dbReference type="InterPro" id="IPR018187">
    <property type="entry name" value="Asp/Glu_racemase_AS_1"/>
</dbReference>
<evidence type="ECO:0000256" key="5">
    <source>
        <dbReference type="ARBA" id="ARBA00023235"/>
    </source>
</evidence>
<dbReference type="InterPro" id="IPR004391">
    <property type="entry name" value="Glu_race"/>
</dbReference>
<reference evidence="8 9" key="1">
    <citation type="journal article" date="2010" name="PLoS ONE">
        <title>The Waddlia genome: a window into chlamydial biology.</title>
        <authorList>
            <person name="Bertelli C."/>
            <person name="Collyn F."/>
            <person name="Croxatto A."/>
            <person name="Ruckert C."/>
            <person name="Polkinghorne A."/>
            <person name="Kebbi-Beghdadi C."/>
            <person name="Goesmann A."/>
            <person name="Vaughan L."/>
            <person name="Greub G."/>
        </authorList>
    </citation>
    <scope>NUCLEOTIDE SEQUENCE [LARGE SCALE GENOMIC DNA]</scope>
    <source>
        <strain evidence="9">ATCC VR-1470 / WSU 86-1044</strain>
    </source>
</reference>
<comment type="function">
    <text evidence="7">Provides the (R)-glutamate required for cell wall biosynthesis.</text>
</comment>
<feature type="active site" description="Proton donor/acceptor" evidence="7">
    <location>
        <position position="71"/>
    </location>
</feature>
<gene>
    <name evidence="7 8" type="primary">murI</name>
    <name evidence="8" type="ordered locus">wcw_0124</name>
</gene>
<dbReference type="PANTHER" id="PTHR21198:SF2">
    <property type="entry name" value="GLUTAMATE RACEMASE"/>
    <property type="match status" value="1"/>
</dbReference>
<dbReference type="InterPro" id="IPR001920">
    <property type="entry name" value="Asp/Glu_race"/>
</dbReference>
<sequence length="276" mass="30327">MNAIAVFDSGLGGLTVVKALCEHLPQEEIIYFGDTARVPYGGKSRETVIRYAREISAFLLSQEIKALVIGCNTASAYAADLLAAELELPVFNVIDPLIEEISACQAEHIAVLGTAATVRSGIYQARLAQKIPNVKVTGISCPLFVPIVEEHFQNHPAARLIVEEYLFRVKDERMDTVVLGCTHYPLLYCLIREYLGDEVRIVDSASACAKQIQAALFSHPFNNSLSVKGKLKYFVSDDPERFKHLGEQFLGVEIGPVECVDLNSVLQIPQNFAKSG</sequence>
<dbReference type="STRING" id="716544.wcw_0124"/>
<organism evidence="8 9">
    <name type="scientific">Waddlia chondrophila (strain ATCC VR-1470 / WSU 86-1044)</name>
    <dbReference type="NCBI Taxonomy" id="716544"/>
    <lineage>
        <taxon>Bacteria</taxon>
        <taxon>Pseudomonadati</taxon>
        <taxon>Chlamydiota</taxon>
        <taxon>Chlamydiia</taxon>
        <taxon>Parachlamydiales</taxon>
        <taxon>Waddliaceae</taxon>
        <taxon>Waddlia</taxon>
    </lineage>
</organism>
<keyword evidence="9" id="KW-1185">Reference proteome</keyword>
<dbReference type="NCBIfam" id="TIGR00067">
    <property type="entry name" value="glut_race"/>
    <property type="match status" value="1"/>
</dbReference>
<dbReference type="FunFam" id="3.40.50.1860:FF:000001">
    <property type="entry name" value="Glutamate racemase"/>
    <property type="match status" value="1"/>
</dbReference>
<accession>D6YTN8</accession>
<dbReference type="GO" id="GO:0071555">
    <property type="term" value="P:cell wall organization"/>
    <property type="evidence" value="ECO:0007669"/>
    <property type="project" value="UniProtKB-KW"/>
</dbReference>
<dbReference type="Gene3D" id="3.40.50.1860">
    <property type="match status" value="2"/>
</dbReference>
<keyword evidence="3 7" id="KW-0133">Cell shape</keyword>
<comment type="catalytic activity">
    <reaction evidence="1 7">
        <text>L-glutamate = D-glutamate</text>
        <dbReference type="Rhea" id="RHEA:12813"/>
        <dbReference type="ChEBI" id="CHEBI:29985"/>
        <dbReference type="ChEBI" id="CHEBI:29986"/>
        <dbReference type="EC" id="5.1.1.3"/>
    </reaction>
</comment>
<evidence type="ECO:0000256" key="7">
    <source>
        <dbReference type="HAMAP-Rule" id="MF_00258"/>
    </source>
</evidence>
<evidence type="ECO:0000256" key="4">
    <source>
        <dbReference type="ARBA" id="ARBA00022984"/>
    </source>
</evidence>
<dbReference type="PROSITE" id="PS00924">
    <property type="entry name" value="ASP_GLU_RACEMASE_2"/>
    <property type="match status" value="1"/>
</dbReference>
<protein>
    <recommendedName>
        <fullName evidence="2 7">Glutamate racemase</fullName>
        <ecNumber evidence="2 7">5.1.1.3</ecNumber>
    </recommendedName>
</protein>
<evidence type="ECO:0000313" key="9">
    <source>
        <dbReference type="Proteomes" id="UP000001505"/>
    </source>
</evidence>
<dbReference type="EC" id="5.1.1.3" evidence="2 7"/>
<dbReference type="Proteomes" id="UP000001505">
    <property type="component" value="Chromosome"/>
</dbReference>
<proteinExistence type="inferred from homology"/>
<evidence type="ECO:0000256" key="1">
    <source>
        <dbReference type="ARBA" id="ARBA00001602"/>
    </source>
</evidence>